<keyword evidence="5" id="KW-1185">Reference proteome</keyword>
<dbReference type="Pfam" id="PF08617">
    <property type="entry name" value="CGI-121"/>
    <property type="match status" value="1"/>
</dbReference>
<dbReference type="Proteomes" id="UP000060390">
    <property type="component" value="Chromosome"/>
</dbReference>
<dbReference type="Gene3D" id="3.30.2380.10">
    <property type="entry name" value="CGI121/TPRKB"/>
    <property type="match status" value="1"/>
</dbReference>
<sequence>MVEGRIHVGEDFPPDVPAFASIEAFVAELADASTSGTAVQAFDARYVAGRRHLETAVDHANRSMDRDENVAEDRAVEILCYAAGRRQIERALEMGIGAGTTPVLVVVDGPDEVSVANRVESVLGPGEAFALSDPDRIATFFDVTDRERAATDASLQALVCERVALLDVEK</sequence>
<dbReference type="Proteomes" id="UP000069906">
    <property type="component" value="Chromosome"/>
</dbReference>
<protein>
    <recommendedName>
        <fullName evidence="6">KEOPS complex Cgi121-like subunit</fullName>
    </recommendedName>
</protein>
<evidence type="ECO:0000313" key="4">
    <source>
        <dbReference type="Proteomes" id="UP000060390"/>
    </source>
</evidence>
<organism evidence="2 5">
    <name type="scientific">Halanaeroarchaeum sulfurireducens</name>
    <dbReference type="NCBI Taxonomy" id="1604004"/>
    <lineage>
        <taxon>Archaea</taxon>
        <taxon>Methanobacteriati</taxon>
        <taxon>Methanobacteriota</taxon>
        <taxon>Stenosarchaea group</taxon>
        <taxon>Halobacteria</taxon>
        <taxon>Halobacteriales</taxon>
        <taxon>Halobacteriaceae</taxon>
        <taxon>Halanaeroarchaeum</taxon>
    </lineage>
</organism>
<dbReference type="EMBL" id="CP008874">
    <property type="protein sequence ID" value="AKH96552.1"/>
    <property type="molecule type" value="Genomic_DNA"/>
</dbReference>
<dbReference type="HOGENOM" id="CLU_103619_0_0_2"/>
<reference evidence="2 5" key="1">
    <citation type="journal article" date="2015" name="ISME J.">
        <title>Elemental sulfur and acetate can support life of a novel strictly anaerobic haloarchaeon.</title>
        <authorList>
            <person name="Sorokin D.Y."/>
            <person name="Kublanov I.V."/>
            <person name="Gavrilov S.N."/>
            <person name="Rojo D."/>
            <person name="Roman P."/>
            <person name="Golyshin P.N."/>
            <person name="Slepak V.Z."/>
            <person name="Smedile F."/>
            <person name="Ferrer M."/>
            <person name="Messina E."/>
            <person name="La Cono V."/>
            <person name="Yakimov M.M."/>
        </authorList>
    </citation>
    <scope>NUCLEOTIDE SEQUENCE [LARGE SCALE GENOMIC DNA]</scope>
    <source>
        <strain evidence="2 5">HSR2</strain>
    </source>
</reference>
<name>A0A0F7P778_9EURY</name>
<dbReference type="InterPro" id="IPR036504">
    <property type="entry name" value="CGI121/TPRKB_sf"/>
</dbReference>
<evidence type="ECO:0000313" key="3">
    <source>
        <dbReference type="EMBL" id="ALG80954.1"/>
    </source>
</evidence>
<reference evidence="3 4" key="3">
    <citation type="journal article" date="2016" name="Stand. Genomic Sci.">
        <title>Complete genome sequence of 'Halanaeroarchaeum sulfurireducens' M27-SA2, a sulfur-reducing and acetate-oxidizing haloarchaeon from the deep-sea hypersaline anoxic lake Medee.</title>
        <authorList>
            <person name="Messina E."/>
            <person name="Sorokin D.Y."/>
            <person name="Kublanov I.V."/>
            <person name="Toshchakov S."/>
            <person name="Lopatina A."/>
            <person name="Arcadi E."/>
            <person name="Smedile F."/>
            <person name="La Spada G."/>
            <person name="La Cono V."/>
            <person name="Yakimov M.M."/>
        </authorList>
    </citation>
    <scope>NUCLEOTIDE SEQUENCE [LARGE SCALE GENOMIC DNA]</scope>
    <source>
        <strain evidence="3 4">M27-SA2</strain>
    </source>
</reference>
<evidence type="ECO:0000313" key="5">
    <source>
        <dbReference type="Proteomes" id="UP000069906"/>
    </source>
</evidence>
<dbReference type="SUPFAM" id="SSF143870">
    <property type="entry name" value="PF0523-like"/>
    <property type="match status" value="1"/>
</dbReference>
<dbReference type="PATRIC" id="fig|1604004.4.peg.41"/>
<dbReference type="AlphaFoldDB" id="A0A0F7P778"/>
<dbReference type="EMBL" id="CP011564">
    <property type="protein sequence ID" value="ALG80954.1"/>
    <property type="molecule type" value="Genomic_DNA"/>
</dbReference>
<comment type="similarity">
    <text evidence="1">Belongs to the CGI121/TPRKB family.</text>
</comment>
<proteinExistence type="inferred from homology"/>
<dbReference type="KEGG" id="hsu:HLASF_0038"/>
<reference evidence="4" key="2">
    <citation type="submission" date="2015-05" db="EMBL/GenBank/DDBJ databases">
        <title>Complete genome sequence of Halanaeroarchaeum sulfurireducens type strain M27-SA2, a sulfate-reducer haloarchaeon from marine anoxic lake Medee.</title>
        <authorList>
            <person name="Messina E."/>
            <person name="Kublanov I.V."/>
            <person name="Toshchakov S."/>
            <person name="Arcadi E."/>
            <person name="La Spada G."/>
            <person name="La Cono V."/>
            <person name="Yakimov M.M."/>
        </authorList>
    </citation>
    <scope>NUCLEOTIDE SEQUENCE [LARGE SCALE GENOMIC DNA]</scope>
    <source>
        <strain evidence="4">M27-SA2</strain>
    </source>
</reference>
<dbReference type="NCBIfam" id="NF011465">
    <property type="entry name" value="PRK14886.1-1"/>
    <property type="match status" value="1"/>
</dbReference>
<dbReference type="STRING" id="1604004.HLASA_0038"/>
<dbReference type="KEGG" id="hsf:HLASA_0038"/>
<gene>
    <name evidence="3" type="ORF">HLASA_0038</name>
    <name evidence="2" type="ORF">HLASF_0038</name>
</gene>
<accession>A0A0F7P778</accession>
<dbReference type="InterPro" id="IPR013926">
    <property type="entry name" value="CGI121/TPRKB"/>
</dbReference>
<evidence type="ECO:0000313" key="2">
    <source>
        <dbReference type="EMBL" id="AKH96552.1"/>
    </source>
</evidence>
<evidence type="ECO:0008006" key="6">
    <source>
        <dbReference type="Google" id="ProtNLM"/>
    </source>
</evidence>
<evidence type="ECO:0000256" key="1">
    <source>
        <dbReference type="ARBA" id="ARBA00005546"/>
    </source>
</evidence>